<proteinExistence type="predicted"/>
<dbReference type="OrthoDB" id="4063705at2759"/>
<accession>A0A7G3ZM29</accession>
<evidence type="ECO:0000256" key="1">
    <source>
        <dbReference type="SAM" id="MobiDB-lite"/>
    </source>
</evidence>
<dbReference type="EMBL" id="CP059252">
    <property type="protein sequence ID" value="QLL34565.1"/>
    <property type="molecule type" value="Genomic_DNA"/>
</dbReference>
<keyword evidence="3" id="KW-1185">Reference proteome</keyword>
<evidence type="ECO:0000313" key="3">
    <source>
        <dbReference type="Proteomes" id="UP000515788"/>
    </source>
</evidence>
<reference evidence="2 3" key="1">
    <citation type="submission" date="2020-06" db="EMBL/GenBank/DDBJ databases">
        <title>The yeast mating-type switching endonuclease HO is a domesticated member of an unorthodox homing genetic element family.</title>
        <authorList>
            <person name="Coughlan A.Y."/>
            <person name="Lombardi L."/>
            <person name="Braun-Galleani S."/>
            <person name="Martos A.R."/>
            <person name="Galeote V."/>
            <person name="Bigey F."/>
            <person name="Dequin S."/>
            <person name="Byrne K.P."/>
            <person name="Wolfe K.H."/>
        </authorList>
    </citation>
    <scope>NUCLEOTIDE SEQUENCE [LARGE SCALE GENOMIC DNA]</scope>
    <source>
        <strain evidence="2 3">CBS764</strain>
    </source>
</reference>
<organism evidence="2 3">
    <name type="scientific">Torulaspora globosa</name>
    <dbReference type="NCBI Taxonomy" id="48254"/>
    <lineage>
        <taxon>Eukaryota</taxon>
        <taxon>Fungi</taxon>
        <taxon>Dikarya</taxon>
        <taxon>Ascomycota</taxon>
        <taxon>Saccharomycotina</taxon>
        <taxon>Saccharomycetes</taxon>
        <taxon>Saccharomycetales</taxon>
        <taxon>Saccharomycetaceae</taxon>
        <taxon>Torulaspora</taxon>
    </lineage>
</organism>
<gene>
    <name evidence="2" type="ORF">HG536_0G04270</name>
</gene>
<name>A0A7G3ZM29_9SACH</name>
<sequence length="368" mass="41617">MNRVRNIIGHQHTGSNRQQVNRDQHETGDDLDDQSTMFERQSEDLEDSVTLNTAVSGSVTIGDFQRLGFVNRCPSFDAERTMPLASVLLTKGFFCFPSELSLRTFLDNKRRLDALDSINGLGIPLFHAVSAGVVKSIFNRHAPIMRIYRYVLIDSNREKPPQNGELISQDGFKMLFKCLFCSVYQEIVCNYSRVEHKFVFNATRENETVPETLVMASHVQSRGSDTRLMGLNLRWYGTTGFASPFGSGSFKLLVLDDGMPSRMDCRTLDEFDRESRSYHGRMSGRLPTWATYSDQCSSVFPRKRTLRLAEFKIGELNRVNGVCSSGIFDIPKETLALTCMCLVLHDFETRKDKRGGTAMALPSVPFLL</sequence>
<dbReference type="GeneID" id="59327806"/>
<protein>
    <submittedName>
        <fullName evidence="2">Uncharacterized protein</fullName>
    </submittedName>
</protein>
<feature type="region of interest" description="Disordered" evidence="1">
    <location>
        <begin position="1"/>
        <end position="32"/>
    </location>
</feature>
<dbReference type="RefSeq" id="XP_037141239.1">
    <property type="nucleotide sequence ID" value="XM_037285343.1"/>
</dbReference>
<dbReference type="AlphaFoldDB" id="A0A7G3ZM29"/>
<dbReference type="KEGG" id="tgb:HG536_0G04270"/>
<dbReference type="Proteomes" id="UP000515788">
    <property type="component" value="Chromosome 7"/>
</dbReference>
<evidence type="ECO:0000313" key="2">
    <source>
        <dbReference type="EMBL" id="QLL34565.1"/>
    </source>
</evidence>